<comment type="cofactor">
    <cofactor evidence="7">
        <name>Mg(2+)</name>
        <dbReference type="ChEBI" id="CHEBI:18420"/>
    </cofactor>
</comment>
<proteinExistence type="predicted"/>
<dbReference type="PROSITE" id="PS01348">
    <property type="entry name" value="MRAY_2"/>
    <property type="match status" value="1"/>
</dbReference>
<keyword evidence="2" id="KW-1003">Cell membrane</keyword>
<dbReference type="GO" id="GO:0071555">
    <property type="term" value="P:cell wall organization"/>
    <property type="evidence" value="ECO:0007669"/>
    <property type="project" value="TreeGrafter"/>
</dbReference>
<evidence type="ECO:0000313" key="10">
    <source>
        <dbReference type="Proteomes" id="UP000266441"/>
    </source>
</evidence>
<dbReference type="GO" id="GO:0046872">
    <property type="term" value="F:metal ion binding"/>
    <property type="evidence" value="ECO:0007669"/>
    <property type="project" value="UniProtKB-KW"/>
</dbReference>
<feature type="transmembrane region" description="Helical" evidence="8">
    <location>
        <begin position="254"/>
        <end position="272"/>
    </location>
</feature>
<dbReference type="Pfam" id="PF00953">
    <property type="entry name" value="Glycos_transf_4"/>
    <property type="match status" value="1"/>
</dbReference>
<feature type="binding site" evidence="7">
    <location>
        <position position="157"/>
    </location>
    <ligand>
        <name>Mg(2+)</name>
        <dbReference type="ChEBI" id="CHEBI:18420"/>
    </ligand>
</feature>
<evidence type="ECO:0000256" key="1">
    <source>
        <dbReference type="ARBA" id="ARBA00004651"/>
    </source>
</evidence>
<reference evidence="9 10" key="1">
    <citation type="journal article" date="2015" name="Int. J. Syst. Evol. Microbiol.">
        <title>Mariniphaga sediminis sp. nov., isolated from coastal sediment.</title>
        <authorList>
            <person name="Wang F.Q."/>
            <person name="Shen Q.Y."/>
            <person name="Chen G.J."/>
            <person name="Du Z.J."/>
        </authorList>
    </citation>
    <scope>NUCLEOTIDE SEQUENCE [LARGE SCALE GENOMIC DNA]</scope>
    <source>
        <strain evidence="9 10">SY21</strain>
    </source>
</reference>
<keyword evidence="7" id="KW-0479">Metal-binding</keyword>
<organism evidence="9 10">
    <name type="scientific">Mariniphaga sediminis</name>
    <dbReference type="NCBI Taxonomy" id="1628158"/>
    <lineage>
        <taxon>Bacteria</taxon>
        <taxon>Pseudomonadati</taxon>
        <taxon>Bacteroidota</taxon>
        <taxon>Bacteroidia</taxon>
        <taxon>Marinilabiliales</taxon>
        <taxon>Prolixibacteraceae</taxon>
        <taxon>Mariniphaga</taxon>
    </lineage>
</organism>
<feature type="transmembrane region" description="Helical" evidence="8">
    <location>
        <begin position="6"/>
        <end position="28"/>
    </location>
</feature>
<evidence type="ECO:0000256" key="2">
    <source>
        <dbReference type="ARBA" id="ARBA00022475"/>
    </source>
</evidence>
<evidence type="ECO:0000256" key="8">
    <source>
        <dbReference type="SAM" id="Phobius"/>
    </source>
</evidence>
<dbReference type="GO" id="GO:0044038">
    <property type="term" value="P:cell wall macromolecule biosynthetic process"/>
    <property type="evidence" value="ECO:0007669"/>
    <property type="project" value="TreeGrafter"/>
</dbReference>
<feature type="transmembrane region" description="Helical" evidence="8">
    <location>
        <begin position="189"/>
        <end position="209"/>
    </location>
</feature>
<evidence type="ECO:0000256" key="7">
    <source>
        <dbReference type="PIRSR" id="PIRSR600715-1"/>
    </source>
</evidence>
<feature type="transmembrane region" description="Helical" evidence="8">
    <location>
        <begin position="136"/>
        <end position="158"/>
    </location>
</feature>
<gene>
    <name evidence="9" type="ORF">D1164_20715</name>
</gene>
<sequence length="370" mass="40735">MLFTKLFLNLLSFSLAFSIVIITIPAILRVARAKKLFDPFDDRKIHSQTVPPLGGVGIFLGFILSTIIASDGYAFSSLKYIIAAVILMFFTGLKDDLVAISARKKFVIQLFAAIILVTLGEVKITNLYGLLGFYEINFAFGTLISLFLMLAIINAFNLIDGIDGLASGLAIVASFFSGVWFFIAGYMPYAIMSFALCGSLAGFFLFNVFGHRNKLFMGDTGSLVVGIIIAILVIKFNEFNAVSNVPFAIDAAPTVSFAVVIVPLIDTLRVIVIRILRKKSPFSPDTNHIHHRLLVLFPNHLTVTLIIISANIFLIGTALFFNHLSFNVNMQFLLIFLIGVAFSFIPSKLVARLQIKEKMQLTLLRSKSAS</sequence>
<accession>A0A399CUZ0</accession>
<evidence type="ECO:0000256" key="4">
    <source>
        <dbReference type="ARBA" id="ARBA00022692"/>
    </source>
</evidence>
<feature type="binding site" evidence="7">
    <location>
        <position position="219"/>
    </location>
    <ligand>
        <name>Mg(2+)</name>
        <dbReference type="ChEBI" id="CHEBI:18420"/>
    </ligand>
</feature>
<keyword evidence="5 8" id="KW-1133">Transmembrane helix</keyword>
<dbReference type="OrthoDB" id="9783652at2"/>
<dbReference type="InterPro" id="IPR018480">
    <property type="entry name" value="PNAcMuramoyl-5peptid_Trfase_CS"/>
</dbReference>
<feature type="transmembrane region" description="Helical" evidence="8">
    <location>
        <begin position="165"/>
        <end position="183"/>
    </location>
</feature>
<dbReference type="GO" id="GO:0009103">
    <property type="term" value="P:lipopolysaccharide biosynthetic process"/>
    <property type="evidence" value="ECO:0007669"/>
    <property type="project" value="TreeGrafter"/>
</dbReference>
<comment type="caution">
    <text evidence="9">The sequence shown here is derived from an EMBL/GenBank/DDBJ whole genome shotgun (WGS) entry which is preliminary data.</text>
</comment>
<dbReference type="GO" id="GO:0016780">
    <property type="term" value="F:phosphotransferase activity, for other substituted phosphate groups"/>
    <property type="evidence" value="ECO:0007669"/>
    <property type="project" value="InterPro"/>
</dbReference>
<dbReference type="AlphaFoldDB" id="A0A399CUZ0"/>
<dbReference type="PANTHER" id="PTHR22926">
    <property type="entry name" value="PHOSPHO-N-ACETYLMURAMOYL-PENTAPEPTIDE-TRANSFERASE"/>
    <property type="match status" value="1"/>
</dbReference>
<protein>
    <submittedName>
        <fullName evidence="9">Undecaprenyl/decaprenyl-phosphate alpha-N-acetylglucosaminyl 1-phosphate transferase</fullName>
    </submittedName>
</protein>
<evidence type="ECO:0000256" key="5">
    <source>
        <dbReference type="ARBA" id="ARBA00022989"/>
    </source>
</evidence>
<keyword evidence="4 8" id="KW-0812">Transmembrane</keyword>
<feature type="transmembrane region" description="Helical" evidence="8">
    <location>
        <begin position="74"/>
        <end position="94"/>
    </location>
</feature>
<evidence type="ECO:0000313" key="9">
    <source>
        <dbReference type="EMBL" id="RIH63277.1"/>
    </source>
</evidence>
<name>A0A399CUZ0_9BACT</name>
<dbReference type="PANTHER" id="PTHR22926:SF3">
    <property type="entry name" value="UNDECAPRENYL-PHOSPHATE ALPHA-N-ACETYLGLUCOSAMINYL 1-PHOSPHATE TRANSFERASE"/>
    <property type="match status" value="1"/>
</dbReference>
<keyword evidence="10" id="KW-1185">Reference proteome</keyword>
<feature type="transmembrane region" description="Helical" evidence="8">
    <location>
        <begin position="49"/>
        <end position="68"/>
    </location>
</feature>
<dbReference type="EMBL" id="QWET01000023">
    <property type="protein sequence ID" value="RIH63277.1"/>
    <property type="molecule type" value="Genomic_DNA"/>
</dbReference>
<keyword evidence="7" id="KW-0460">Magnesium</keyword>
<feature type="transmembrane region" description="Helical" evidence="8">
    <location>
        <begin position="332"/>
        <end position="351"/>
    </location>
</feature>
<feature type="transmembrane region" description="Helical" evidence="8">
    <location>
        <begin position="293"/>
        <end position="320"/>
    </location>
</feature>
<feature type="transmembrane region" description="Helical" evidence="8">
    <location>
        <begin position="106"/>
        <end position="124"/>
    </location>
</feature>
<dbReference type="Proteomes" id="UP000266441">
    <property type="component" value="Unassembled WGS sequence"/>
</dbReference>
<dbReference type="CDD" id="cd06853">
    <property type="entry name" value="GT_WecA_like"/>
    <property type="match status" value="1"/>
</dbReference>
<dbReference type="RefSeq" id="WP_119351818.1">
    <property type="nucleotide sequence ID" value="NZ_QWET01000023.1"/>
</dbReference>
<dbReference type="InterPro" id="IPR000715">
    <property type="entry name" value="Glycosyl_transferase_4"/>
</dbReference>
<keyword evidence="3 9" id="KW-0808">Transferase</keyword>
<keyword evidence="6 8" id="KW-0472">Membrane</keyword>
<dbReference type="GO" id="GO:0005886">
    <property type="term" value="C:plasma membrane"/>
    <property type="evidence" value="ECO:0007669"/>
    <property type="project" value="UniProtKB-SubCell"/>
</dbReference>
<comment type="subcellular location">
    <subcellularLocation>
        <location evidence="1">Cell membrane</location>
        <topology evidence="1">Multi-pass membrane protein</topology>
    </subcellularLocation>
</comment>
<feature type="transmembrane region" description="Helical" evidence="8">
    <location>
        <begin position="216"/>
        <end position="234"/>
    </location>
</feature>
<evidence type="ECO:0000256" key="3">
    <source>
        <dbReference type="ARBA" id="ARBA00022679"/>
    </source>
</evidence>
<evidence type="ECO:0000256" key="6">
    <source>
        <dbReference type="ARBA" id="ARBA00023136"/>
    </source>
</evidence>